<protein>
    <submittedName>
        <fullName evidence="1">Uncharacterized protein</fullName>
    </submittedName>
</protein>
<dbReference type="Proteomes" id="UP000199520">
    <property type="component" value="Unassembled WGS sequence"/>
</dbReference>
<accession>A0A1I4HB62</accession>
<dbReference type="STRING" id="1123291.SAMN04490355_1003109"/>
<sequence length="72" mass="8260">MLWTGIIVIMALLSGYIWGKRDGIISVSQQNLLSTPLLLRQESFEKGYCILCHKPRKKRIIYKIKGQQGGRI</sequence>
<keyword evidence="2" id="KW-1185">Reference proteome</keyword>
<dbReference type="EMBL" id="FOTS01000003">
    <property type="protein sequence ID" value="SFL39508.1"/>
    <property type="molecule type" value="Genomic_DNA"/>
</dbReference>
<dbReference type="AlphaFoldDB" id="A0A1I4HB62"/>
<organism evidence="1 2">
    <name type="scientific">Pelosinus propionicus DSM 13327</name>
    <dbReference type="NCBI Taxonomy" id="1123291"/>
    <lineage>
        <taxon>Bacteria</taxon>
        <taxon>Bacillati</taxon>
        <taxon>Bacillota</taxon>
        <taxon>Negativicutes</taxon>
        <taxon>Selenomonadales</taxon>
        <taxon>Sporomusaceae</taxon>
        <taxon>Pelosinus</taxon>
    </lineage>
</organism>
<evidence type="ECO:0000313" key="2">
    <source>
        <dbReference type="Proteomes" id="UP000199520"/>
    </source>
</evidence>
<evidence type="ECO:0000313" key="1">
    <source>
        <dbReference type="EMBL" id="SFL39508.1"/>
    </source>
</evidence>
<reference evidence="2" key="1">
    <citation type="submission" date="2016-10" db="EMBL/GenBank/DDBJ databases">
        <authorList>
            <person name="Varghese N."/>
            <person name="Submissions S."/>
        </authorList>
    </citation>
    <scope>NUCLEOTIDE SEQUENCE [LARGE SCALE GENOMIC DNA]</scope>
    <source>
        <strain evidence="2">DSM 13327</strain>
    </source>
</reference>
<dbReference type="RefSeq" id="WP_090932566.1">
    <property type="nucleotide sequence ID" value="NZ_FOTS01000003.1"/>
</dbReference>
<dbReference type="OrthoDB" id="1685250at2"/>
<gene>
    <name evidence="1" type="ORF">SAMN04490355_1003109</name>
</gene>
<proteinExistence type="predicted"/>
<name>A0A1I4HB62_9FIRM</name>